<dbReference type="RefSeq" id="WP_177136764.1">
    <property type="nucleotide sequence ID" value="NZ_VYGV01000015.1"/>
</dbReference>
<dbReference type="Proteomes" id="UP000545507">
    <property type="component" value="Unassembled WGS sequence"/>
</dbReference>
<dbReference type="PANTHER" id="PTHR12835:SF5">
    <property type="entry name" value="BIOTIN--PROTEIN LIGASE"/>
    <property type="match status" value="1"/>
</dbReference>
<dbReference type="Pfam" id="PF03099">
    <property type="entry name" value="BPL_LplA_LipB"/>
    <property type="match status" value="1"/>
</dbReference>
<dbReference type="GO" id="GO:0004077">
    <property type="term" value="F:biotin--[biotin carboxyl-carrier protein] ligase activity"/>
    <property type="evidence" value="ECO:0007669"/>
    <property type="project" value="UniProtKB-EC"/>
</dbReference>
<dbReference type="GO" id="GO:0005737">
    <property type="term" value="C:cytoplasm"/>
    <property type="evidence" value="ECO:0007669"/>
    <property type="project" value="TreeGrafter"/>
</dbReference>
<dbReference type="AlphaFoldDB" id="A0A7Y8GXX6"/>
<dbReference type="InterPro" id="IPR008988">
    <property type="entry name" value="Transcriptional_repressor_C"/>
</dbReference>
<dbReference type="GO" id="GO:0005524">
    <property type="term" value="F:ATP binding"/>
    <property type="evidence" value="ECO:0007669"/>
    <property type="project" value="UniProtKB-KW"/>
</dbReference>
<dbReference type="CDD" id="cd16442">
    <property type="entry name" value="BPL"/>
    <property type="match status" value="1"/>
</dbReference>
<dbReference type="NCBIfam" id="TIGR00121">
    <property type="entry name" value="birA_ligase"/>
    <property type="match status" value="1"/>
</dbReference>
<protein>
    <recommendedName>
        <fullName evidence="5">biotin--[biotin carboxyl-carrier protein] ligase</fullName>
        <ecNumber evidence="5">6.3.4.15</ecNumber>
    </recommendedName>
</protein>
<proteinExistence type="predicted"/>
<evidence type="ECO:0000313" key="9">
    <source>
        <dbReference type="Proteomes" id="UP000545507"/>
    </source>
</evidence>
<name>A0A7Y8GXX6_9BURK</name>
<dbReference type="EMBL" id="VYGV01000015">
    <property type="protein sequence ID" value="NWF46867.1"/>
    <property type="molecule type" value="Genomic_DNA"/>
</dbReference>
<organism evidence="8 9">
    <name type="scientific">Hydrogenophaga aromaticivorans</name>
    <dbReference type="NCBI Taxonomy" id="2610898"/>
    <lineage>
        <taxon>Bacteria</taxon>
        <taxon>Pseudomonadati</taxon>
        <taxon>Pseudomonadota</taxon>
        <taxon>Betaproteobacteria</taxon>
        <taxon>Burkholderiales</taxon>
        <taxon>Comamonadaceae</taxon>
        <taxon>Hydrogenophaga</taxon>
    </lineage>
</organism>
<dbReference type="SUPFAM" id="SSF50037">
    <property type="entry name" value="C-terminal domain of transcriptional repressors"/>
    <property type="match status" value="1"/>
</dbReference>
<feature type="domain" description="BPL/LPL catalytic" evidence="7">
    <location>
        <begin position="9"/>
        <end position="208"/>
    </location>
</feature>
<evidence type="ECO:0000256" key="1">
    <source>
        <dbReference type="ARBA" id="ARBA00022598"/>
    </source>
</evidence>
<dbReference type="Gene3D" id="3.30.930.10">
    <property type="entry name" value="Bira Bifunctional Protein, Domain 2"/>
    <property type="match status" value="1"/>
</dbReference>
<reference evidence="8 9" key="1">
    <citation type="submission" date="2019-09" db="EMBL/GenBank/DDBJ databases">
        <title>Hydrogenophaga aromatica sp. nov., isolated from a para-xylene-degrading enrichment culture.</title>
        <authorList>
            <person name="Tancsics A."/>
            <person name="Banerjee S."/>
        </authorList>
    </citation>
    <scope>NUCLEOTIDE SEQUENCE [LARGE SCALE GENOMIC DNA]</scope>
    <source>
        <strain evidence="8 9">D2P1</strain>
    </source>
</reference>
<dbReference type="PROSITE" id="PS51733">
    <property type="entry name" value="BPL_LPL_CATALYTIC"/>
    <property type="match status" value="1"/>
</dbReference>
<keyword evidence="9" id="KW-1185">Reference proteome</keyword>
<sequence>MSDLLAHVEAVWQAVVPDLPGFTVEVLPSIDSTSSELMRRARAGLMEPVLLAADEQTAGRGRLGKGWHSKAGQSLTFSLALPLAPADWSGLSLAVGVSLAESLHPDVRLKWPNDLWLHQRKLGGILVETASNGTSVGSAATHPRLVVVGVGINIARPEAAAVSALASPDALLPAMAPAGLSEVLVGLTAGEALARVAPALVRDIQAFESQGFTAFAERFARRDALQGQSVRLSDGTQGTACGVSPQGALLVQTDQGMQAVTSSEVSVRPC</sequence>
<keyword evidence="1 8" id="KW-0436">Ligase</keyword>
<evidence type="ECO:0000313" key="8">
    <source>
        <dbReference type="EMBL" id="NWF46867.1"/>
    </source>
</evidence>
<evidence type="ECO:0000256" key="2">
    <source>
        <dbReference type="ARBA" id="ARBA00022741"/>
    </source>
</evidence>
<keyword evidence="2" id="KW-0547">Nucleotide-binding</keyword>
<dbReference type="EC" id="6.3.4.15" evidence="5"/>
<evidence type="ECO:0000259" key="7">
    <source>
        <dbReference type="PROSITE" id="PS51733"/>
    </source>
</evidence>
<dbReference type="InterPro" id="IPR004143">
    <property type="entry name" value="BPL_LPL_catalytic"/>
</dbReference>
<dbReference type="SUPFAM" id="SSF55681">
    <property type="entry name" value="Class II aaRS and biotin synthetases"/>
    <property type="match status" value="1"/>
</dbReference>
<dbReference type="InterPro" id="IPR045864">
    <property type="entry name" value="aa-tRNA-synth_II/BPL/LPL"/>
</dbReference>
<comment type="catalytic activity">
    <reaction evidence="6">
        <text>biotin + L-lysyl-[protein] + ATP = N(6)-biotinyl-L-lysyl-[protein] + AMP + diphosphate + H(+)</text>
        <dbReference type="Rhea" id="RHEA:11756"/>
        <dbReference type="Rhea" id="RHEA-COMP:9752"/>
        <dbReference type="Rhea" id="RHEA-COMP:10505"/>
        <dbReference type="ChEBI" id="CHEBI:15378"/>
        <dbReference type="ChEBI" id="CHEBI:29969"/>
        <dbReference type="ChEBI" id="CHEBI:30616"/>
        <dbReference type="ChEBI" id="CHEBI:33019"/>
        <dbReference type="ChEBI" id="CHEBI:57586"/>
        <dbReference type="ChEBI" id="CHEBI:83144"/>
        <dbReference type="ChEBI" id="CHEBI:456215"/>
        <dbReference type="EC" id="6.3.4.15"/>
    </reaction>
</comment>
<evidence type="ECO:0000256" key="5">
    <source>
        <dbReference type="ARBA" id="ARBA00024227"/>
    </source>
</evidence>
<dbReference type="Gene3D" id="2.30.30.100">
    <property type="match status" value="1"/>
</dbReference>
<evidence type="ECO:0000256" key="3">
    <source>
        <dbReference type="ARBA" id="ARBA00022840"/>
    </source>
</evidence>
<keyword evidence="3" id="KW-0067">ATP-binding</keyword>
<dbReference type="PANTHER" id="PTHR12835">
    <property type="entry name" value="BIOTIN PROTEIN LIGASE"/>
    <property type="match status" value="1"/>
</dbReference>
<dbReference type="InterPro" id="IPR003142">
    <property type="entry name" value="BPL_C"/>
</dbReference>
<dbReference type="InterPro" id="IPR004408">
    <property type="entry name" value="Biotin_CoA_COase_ligase"/>
</dbReference>
<gene>
    <name evidence="8" type="ORF">F3K02_16635</name>
</gene>
<evidence type="ECO:0000256" key="6">
    <source>
        <dbReference type="ARBA" id="ARBA00047846"/>
    </source>
</evidence>
<dbReference type="Pfam" id="PF02237">
    <property type="entry name" value="BPL_C"/>
    <property type="match status" value="1"/>
</dbReference>
<keyword evidence="4" id="KW-0092">Biotin</keyword>
<comment type="caution">
    <text evidence="8">The sequence shown here is derived from an EMBL/GenBank/DDBJ whole genome shotgun (WGS) entry which is preliminary data.</text>
</comment>
<evidence type="ECO:0000256" key="4">
    <source>
        <dbReference type="ARBA" id="ARBA00023267"/>
    </source>
</evidence>
<accession>A0A7Y8GXX6</accession>